<gene>
    <name evidence="2" type="ORF">BZJ21_08065</name>
</gene>
<evidence type="ECO:0000313" key="2">
    <source>
        <dbReference type="EMBL" id="OOF34025.1"/>
    </source>
</evidence>
<comment type="caution">
    <text evidence="2">The sequence shown here is derived from an EMBL/GenBank/DDBJ whole genome shotgun (WGS) entry which is preliminary data.</text>
</comment>
<dbReference type="Proteomes" id="UP000189431">
    <property type="component" value="Unassembled WGS sequence"/>
</dbReference>
<dbReference type="CDD" id="cd00118">
    <property type="entry name" value="LysM"/>
    <property type="match status" value="1"/>
</dbReference>
<sequence length="342" mass="37676">MTVLLTALLPFSVAAQKSETRYTVERGDTLWDIAATFFADPWHWPKVWYDNPSIKDPHLIYPGDTLTLKWQQGKPHLTYQASHTIAADEPASPVPSVGPLLLPHVAQDTLIEKARLVALPRVLGSPEGRRLLSAADTVYIDAALHAIDWQVYRVAHTFSHQRADQTADNRPQMVSLTHVASGSITDVASNYSVMTLTQVNQEIRPNDVLLPAPDRVQAPFWPYPAKTKATLLGHLYGSEYVAQGQLVVLDKGAKAQVSAGQVFEVTQSGKQVVNQPGEYQYQAQADKTPPEVTVLPNVKIGELMVIRSYPWMSLAVVQQATQPIKAGMQAIPPSSARISHER</sequence>
<evidence type="ECO:0000259" key="1">
    <source>
        <dbReference type="PROSITE" id="PS51782"/>
    </source>
</evidence>
<dbReference type="InterPro" id="IPR018392">
    <property type="entry name" value="LysM"/>
</dbReference>
<proteinExistence type="predicted"/>
<dbReference type="PROSITE" id="PS51782">
    <property type="entry name" value="LYSM"/>
    <property type="match status" value="1"/>
</dbReference>
<accession>A0ABX3KQQ2</accession>
<dbReference type="Gene3D" id="3.10.350.10">
    <property type="entry name" value="LysM domain"/>
    <property type="match status" value="1"/>
</dbReference>
<dbReference type="SUPFAM" id="SSF54106">
    <property type="entry name" value="LysM domain"/>
    <property type="match status" value="1"/>
</dbReference>
<dbReference type="EMBL" id="MUFR01000018">
    <property type="protein sequence ID" value="OOF34025.1"/>
    <property type="molecule type" value="Genomic_DNA"/>
</dbReference>
<reference evidence="3" key="1">
    <citation type="submission" date="2017-01" db="EMBL/GenBank/DDBJ databases">
        <title>Draft genome of the species Salinivibrio costicola subsp. alcaliphilus.</title>
        <authorList>
            <person name="Lopez-Hermoso C."/>
            <person name="De La Haba R."/>
            <person name="Sanchez-Porro C."/>
            <person name="Ventosa A."/>
        </authorList>
    </citation>
    <scope>NUCLEOTIDE SEQUENCE [LARGE SCALE GENOMIC DNA]</scope>
    <source>
        <strain evidence="3">CBH448</strain>
    </source>
</reference>
<protein>
    <recommendedName>
        <fullName evidence="1">LysM domain-containing protein</fullName>
    </recommendedName>
</protein>
<dbReference type="InterPro" id="IPR052196">
    <property type="entry name" value="Bact_Kbp"/>
</dbReference>
<dbReference type="SMART" id="SM00257">
    <property type="entry name" value="LysM"/>
    <property type="match status" value="1"/>
</dbReference>
<dbReference type="Pfam" id="PF01476">
    <property type="entry name" value="LysM"/>
    <property type="match status" value="1"/>
</dbReference>
<organism evidence="2 3">
    <name type="scientific">Salinivibrio costicola subsp. alcaliphilus</name>
    <dbReference type="NCBI Taxonomy" id="272773"/>
    <lineage>
        <taxon>Bacteria</taxon>
        <taxon>Pseudomonadati</taxon>
        <taxon>Pseudomonadota</taxon>
        <taxon>Gammaproteobacteria</taxon>
        <taxon>Vibrionales</taxon>
        <taxon>Vibrionaceae</taxon>
        <taxon>Salinivibrio</taxon>
    </lineage>
</organism>
<feature type="domain" description="LysM" evidence="1">
    <location>
        <begin position="20"/>
        <end position="68"/>
    </location>
</feature>
<dbReference type="InterPro" id="IPR036779">
    <property type="entry name" value="LysM_dom_sf"/>
</dbReference>
<dbReference type="PANTHER" id="PTHR34700:SF8">
    <property type="entry name" value="POTASSIUM BINDING PROTEIN KBP"/>
    <property type="match status" value="1"/>
</dbReference>
<dbReference type="PANTHER" id="PTHR34700">
    <property type="entry name" value="POTASSIUM BINDING PROTEIN KBP"/>
    <property type="match status" value="1"/>
</dbReference>
<name>A0ABX3KQQ2_SALCS</name>
<evidence type="ECO:0000313" key="3">
    <source>
        <dbReference type="Proteomes" id="UP000189431"/>
    </source>
</evidence>
<keyword evidence="3" id="KW-1185">Reference proteome</keyword>